<evidence type="ECO:0000256" key="1">
    <source>
        <dbReference type="SAM" id="MobiDB-lite"/>
    </source>
</evidence>
<gene>
    <name evidence="3" type="ORF">Rumeso_04858</name>
</gene>
<evidence type="ECO:0000256" key="2">
    <source>
        <dbReference type="SAM" id="SignalP"/>
    </source>
</evidence>
<evidence type="ECO:0000313" key="3">
    <source>
        <dbReference type="EMBL" id="EYD72088.1"/>
    </source>
</evidence>
<feature type="chain" id="PRO_5001495817" evidence="2">
    <location>
        <begin position="19"/>
        <end position="169"/>
    </location>
</feature>
<name>A0A017HD92_9RHOB</name>
<dbReference type="PANTHER" id="PTHR36302:SF1">
    <property type="entry name" value="COPPER CHAPERONE PCU(A)C"/>
    <property type="match status" value="1"/>
</dbReference>
<feature type="signal peptide" evidence="2">
    <location>
        <begin position="1"/>
        <end position="18"/>
    </location>
</feature>
<dbReference type="InterPro" id="IPR007410">
    <property type="entry name" value="LpqE-like"/>
</dbReference>
<dbReference type="Gene3D" id="2.60.40.1890">
    <property type="entry name" value="PCu(A)C copper chaperone"/>
    <property type="match status" value="1"/>
</dbReference>
<dbReference type="Proteomes" id="UP000019666">
    <property type="component" value="Unassembled WGS sequence"/>
</dbReference>
<dbReference type="AlphaFoldDB" id="A0A017HD92"/>
<dbReference type="Pfam" id="PF04314">
    <property type="entry name" value="PCuAC"/>
    <property type="match status" value="1"/>
</dbReference>
<evidence type="ECO:0000313" key="4">
    <source>
        <dbReference type="Proteomes" id="UP000019666"/>
    </source>
</evidence>
<keyword evidence="4" id="KW-1185">Reference proteome</keyword>
<comment type="caution">
    <text evidence="3">The sequence shown here is derived from an EMBL/GenBank/DDBJ whole genome shotgun (WGS) entry which is preliminary data.</text>
</comment>
<dbReference type="RefSeq" id="WP_082484039.1">
    <property type="nucleotide sequence ID" value="NZ_KK088579.1"/>
</dbReference>
<dbReference type="PANTHER" id="PTHR36302">
    <property type="entry name" value="BLR7088 PROTEIN"/>
    <property type="match status" value="1"/>
</dbReference>
<organism evidence="3 4">
    <name type="scientific">Rubellimicrobium mesophilum DSM 19309</name>
    <dbReference type="NCBI Taxonomy" id="442562"/>
    <lineage>
        <taxon>Bacteria</taxon>
        <taxon>Pseudomonadati</taxon>
        <taxon>Pseudomonadota</taxon>
        <taxon>Alphaproteobacteria</taxon>
        <taxon>Rhodobacterales</taxon>
        <taxon>Roseobacteraceae</taxon>
        <taxon>Rubellimicrobium</taxon>
    </lineage>
</organism>
<keyword evidence="2" id="KW-0732">Signal</keyword>
<dbReference type="OrthoDB" id="9796962at2"/>
<dbReference type="HOGENOM" id="CLU_100939_2_0_5"/>
<reference evidence="3 4" key="1">
    <citation type="submission" date="2013-02" db="EMBL/GenBank/DDBJ databases">
        <authorList>
            <person name="Fiebig A."/>
            <person name="Goeker M."/>
            <person name="Klenk H.-P.P."/>
        </authorList>
    </citation>
    <scope>NUCLEOTIDE SEQUENCE [LARGE SCALE GENOMIC DNA]</scope>
    <source>
        <strain evidence="3 4">DSM 19309</strain>
    </source>
</reference>
<feature type="region of interest" description="Disordered" evidence="1">
    <location>
        <begin position="146"/>
        <end position="169"/>
    </location>
</feature>
<protein>
    <submittedName>
        <fullName evidence="3">Copper metallochaperone, bacterial similar to Cox17 protein</fullName>
    </submittedName>
</protein>
<dbReference type="InterPro" id="IPR058248">
    <property type="entry name" value="Lxx211020-like"/>
</dbReference>
<dbReference type="InterPro" id="IPR036182">
    <property type="entry name" value="PCuAC_sf"/>
</dbReference>
<dbReference type="STRING" id="442562.Rumeso_04858"/>
<dbReference type="EMBL" id="AOSK01000135">
    <property type="protein sequence ID" value="EYD72088.1"/>
    <property type="molecule type" value="Genomic_DNA"/>
</dbReference>
<sequence>MLRAALAALLLAAPPALADEGHIEIHGAYAISPTPQSTTGAAYMMIHNHASEPDHLLSVASPAAGKVQVHDSSEVDGVMRMEPLAEPLEIPAGSVAMLQRGGTHLMFMGLADPWEDGESIPVTLTFEHAGEVTVDVPVDLSRLADAPADGMEDMDHGSMEGMDMGGEGD</sequence>
<proteinExistence type="predicted"/>
<accession>A0A017HD92</accession>
<dbReference type="SUPFAM" id="SSF110087">
    <property type="entry name" value="DR1885-like metal-binding protein"/>
    <property type="match status" value="1"/>
</dbReference>